<feature type="binding site" evidence="13">
    <location>
        <position position="39"/>
    </location>
    <ligand>
        <name>UDP-N-acetyl-alpha-D-muramoyl-L-alanyl-D-glutamate</name>
        <dbReference type="ChEBI" id="CHEBI:83900"/>
    </ligand>
</feature>
<evidence type="ECO:0000256" key="4">
    <source>
        <dbReference type="ARBA" id="ARBA00022984"/>
    </source>
</evidence>
<feature type="binding site" evidence="13">
    <location>
        <position position="480"/>
    </location>
    <ligand>
        <name>meso-2,6-diaminopimelate</name>
        <dbReference type="ChEBI" id="CHEBI:57791"/>
    </ligand>
</feature>
<dbReference type="GO" id="GO:0008360">
    <property type="term" value="P:regulation of cell shape"/>
    <property type="evidence" value="ECO:0007669"/>
    <property type="project" value="UniProtKB-KW"/>
</dbReference>
<organism evidence="18 19">
    <name type="scientific">Solemya velum gill symbiont</name>
    <dbReference type="NCBI Taxonomy" id="2340"/>
    <lineage>
        <taxon>Bacteria</taxon>
        <taxon>Pseudomonadati</taxon>
        <taxon>Pseudomonadota</taxon>
        <taxon>Gammaproteobacteria</taxon>
        <taxon>sulfur-oxidizing symbionts</taxon>
    </lineage>
</organism>
<sequence>MMAADKRKQMIILDSLLTGIVTLPQEVAQLAVTSVTQDSREVKPGSLFIARAGLRSHGLDYLDTVVSQGAIAVVAEIDERWNAERIEGASSVIPVVALEELTQAAGVIAARFYGDPSAKLDLVGITGTNGKTSCAWMLAHALNLQSHACMIGTIGNGTPGELSSATHTTPDAVTLQGLLAEMHDTGCSSVAMEVSSHAMTQGRVAGARFDVAVFTNLSRDHLDYHGSMEAYGDAKARLFRMPGLKAAVINFDDDYAETISSVLDDGVKLIPVSSRGEMHALESGLAAEKIETTAAGLAFDLHYMGDVERMHTGLFGRFNVDNLLLSAGALISLGHSLKQAIFLLSQVQPVPGRMQLLTRENAATVVVDYAHTPDALEKALDACREHTQGDLWCVFGCGGDRDQGKRAEMGRVANSLADRLVITSDNPRSEEPQLIVDQILEGVADQAKSQIELDRAQAIALALQQASADDLVLIAGKGHEEYQIIGDRRTHFSDVEVARRCFEEMSA</sequence>
<keyword evidence="3 13" id="KW-0133">Cell shape</keyword>
<feature type="binding site" evidence="13">
    <location>
        <position position="201"/>
    </location>
    <ligand>
        <name>UDP-N-acetyl-alpha-D-muramoyl-L-alanyl-D-glutamate</name>
        <dbReference type="ChEBI" id="CHEBI:83900"/>
    </ligand>
</feature>
<evidence type="ECO:0000256" key="9">
    <source>
        <dbReference type="ARBA" id="ARBA00072883"/>
    </source>
</evidence>
<dbReference type="AlphaFoldDB" id="A0A0B0HC75"/>
<keyword evidence="2 13" id="KW-0132">Cell division</keyword>
<feature type="binding site" evidence="13">
    <location>
        <begin position="168"/>
        <end position="169"/>
    </location>
    <ligand>
        <name>UDP-N-acetyl-alpha-D-muramoyl-L-alanyl-D-glutamate</name>
        <dbReference type="ChEBI" id="CHEBI:83900"/>
    </ligand>
</feature>
<dbReference type="SUPFAM" id="SSF53244">
    <property type="entry name" value="MurD-like peptide ligases, peptide-binding domain"/>
    <property type="match status" value="1"/>
</dbReference>
<feature type="binding site" evidence="13">
    <location>
        <begin position="127"/>
        <end position="133"/>
    </location>
    <ligand>
        <name>ATP</name>
        <dbReference type="ChEBI" id="CHEBI:30616"/>
    </ligand>
</feature>
<dbReference type="InterPro" id="IPR013221">
    <property type="entry name" value="Mur_ligase_cen"/>
</dbReference>
<dbReference type="NCBIfam" id="TIGR01085">
    <property type="entry name" value="murE"/>
    <property type="match status" value="1"/>
</dbReference>
<feature type="modified residue" description="N6-carboxylysine" evidence="13">
    <location>
        <position position="235"/>
    </location>
</feature>
<dbReference type="GO" id="GO:0005524">
    <property type="term" value="F:ATP binding"/>
    <property type="evidence" value="ECO:0007669"/>
    <property type="project" value="UniProtKB-UniRule"/>
</dbReference>
<comment type="PTM">
    <text evidence="13">Carboxylation is probably crucial for Mg(2+) binding and, consequently, for the gamma-phosphate positioning of ATP.</text>
</comment>
<dbReference type="InterPro" id="IPR000713">
    <property type="entry name" value="Mur_ligase_N"/>
</dbReference>
<evidence type="ECO:0000256" key="14">
    <source>
        <dbReference type="RuleBase" id="RU004135"/>
    </source>
</evidence>
<dbReference type="GO" id="GO:0009252">
    <property type="term" value="P:peptidoglycan biosynthetic process"/>
    <property type="evidence" value="ECO:0007669"/>
    <property type="project" value="UniProtKB-UniRule"/>
</dbReference>
<feature type="binding site" evidence="13">
    <location>
        <position position="476"/>
    </location>
    <ligand>
        <name>meso-2,6-diaminopimelate</name>
        <dbReference type="ChEBI" id="CHEBI:57791"/>
    </ligand>
</feature>
<dbReference type="FunFam" id="3.90.190.20:FF:000006">
    <property type="entry name" value="UDP-N-acetylmuramoyl-L-alanyl-D-glutamate--2,6-diaminopimelate ligase"/>
    <property type="match status" value="1"/>
</dbReference>
<dbReference type="SUPFAM" id="SSF53623">
    <property type="entry name" value="MurD-like peptide ligases, catalytic domain"/>
    <property type="match status" value="1"/>
</dbReference>
<comment type="cofactor">
    <cofactor evidence="13">
        <name>Mg(2+)</name>
        <dbReference type="ChEBI" id="CHEBI:18420"/>
    </cofactor>
</comment>
<dbReference type="GO" id="GO:0051301">
    <property type="term" value="P:cell division"/>
    <property type="evidence" value="ECO:0007669"/>
    <property type="project" value="UniProtKB-KW"/>
</dbReference>
<dbReference type="NCBIfam" id="NF001126">
    <property type="entry name" value="PRK00139.1-4"/>
    <property type="match status" value="1"/>
</dbReference>
<keyword evidence="13 18" id="KW-0436">Ligase</keyword>
<dbReference type="PATRIC" id="fig|2340.3.peg.772"/>
<dbReference type="EC" id="6.3.2.13" evidence="8 13"/>
<dbReference type="UniPathway" id="UPA00219"/>
<comment type="function">
    <text evidence="13">Catalyzes the addition of meso-diaminopimelic acid to the nucleotide precursor UDP-N-acetylmuramoyl-L-alanyl-D-glutamate (UMAG) in the biosynthesis of bacterial cell-wall peptidoglycan.</text>
</comment>
<keyword evidence="13" id="KW-0067">ATP-binding</keyword>
<evidence type="ECO:0000256" key="2">
    <source>
        <dbReference type="ARBA" id="ARBA00022618"/>
    </source>
</evidence>
<dbReference type="Proteomes" id="UP000030856">
    <property type="component" value="Unassembled WGS sequence"/>
</dbReference>
<keyword evidence="4 13" id="KW-0573">Peptidoglycan synthesis</keyword>
<proteinExistence type="inferred from homology"/>
<feature type="binding site" evidence="13">
    <location>
        <position position="203"/>
    </location>
    <ligand>
        <name>UDP-N-acetyl-alpha-D-muramoyl-L-alanyl-D-glutamate</name>
        <dbReference type="ChEBI" id="CHEBI:83900"/>
    </ligand>
</feature>
<dbReference type="InterPro" id="IPR036615">
    <property type="entry name" value="Mur_ligase_C_dom_sf"/>
</dbReference>
<keyword evidence="13" id="KW-0963">Cytoplasm</keyword>
<dbReference type="GO" id="GO:0000287">
    <property type="term" value="F:magnesium ion binding"/>
    <property type="evidence" value="ECO:0007669"/>
    <property type="project" value="UniProtKB-UniRule"/>
</dbReference>
<evidence type="ECO:0000256" key="8">
    <source>
        <dbReference type="ARBA" id="ARBA00066633"/>
    </source>
</evidence>
<evidence type="ECO:0000256" key="1">
    <source>
        <dbReference type="ARBA" id="ARBA00005898"/>
    </source>
</evidence>
<dbReference type="InterPro" id="IPR035911">
    <property type="entry name" value="MurE/MurF_N"/>
</dbReference>
<feature type="binding site" evidence="13">
    <location>
        <position position="195"/>
    </location>
    <ligand>
        <name>UDP-N-acetyl-alpha-D-muramoyl-L-alanyl-D-glutamate</name>
        <dbReference type="ChEBI" id="CHEBI:83900"/>
    </ligand>
</feature>
<dbReference type="Gene3D" id="3.40.1190.10">
    <property type="entry name" value="Mur-like, catalytic domain"/>
    <property type="match status" value="1"/>
</dbReference>
<keyword evidence="13" id="KW-0547">Nucleotide-binding</keyword>
<evidence type="ECO:0000256" key="13">
    <source>
        <dbReference type="HAMAP-Rule" id="MF_00208"/>
    </source>
</evidence>
<keyword evidence="19" id="KW-1185">Reference proteome</keyword>
<dbReference type="GO" id="GO:0005737">
    <property type="term" value="C:cytoplasm"/>
    <property type="evidence" value="ECO:0007669"/>
    <property type="project" value="UniProtKB-SubCell"/>
</dbReference>
<dbReference type="InterPro" id="IPR036565">
    <property type="entry name" value="Mur-like_cat_sf"/>
</dbReference>
<feature type="binding site" evidence="13">
    <location>
        <begin position="425"/>
        <end position="428"/>
    </location>
    <ligand>
        <name>meso-2,6-diaminopimelate</name>
        <dbReference type="ChEBI" id="CHEBI:57791"/>
    </ligand>
</feature>
<dbReference type="GO" id="GO:0008765">
    <property type="term" value="F:UDP-N-acetylmuramoylalanyl-D-glutamate-2,6-diaminopimelate ligase activity"/>
    <property type="evidence" value="ECO:0007669"/>
    <property type="project" value="UniProtKB-UniRule"/>
</dbReference>
<dbReference type="Pfam" id="PF01225">
    <property type="entry name" value="Mur_ligase"/>
    <property type="match status" value="1"/>
</dbReference>
<gene>
    <name evidence="13 18" type="primary">murE</name>
    <name evidence="18" type="ORF">JV46_15890</name>
</gene>
<feature type="domain" description="Mur ligase N-terminal catalytic" evidence="15">
    <location>
        <begin position="32"/>
        <end position="113"/>
    </location>
</feature>
<dbReference type="RefSeq" id="WP_052132018.1">
    <property type="nucleotide sequence ID" value="NZ_JRAA01000001.1"/>
</dbReference>
<dbReference type="STRING" id="2340.JV46_15890"/>
<evidence type="ECO:0000313" key="18">
    <source>
        <dbReference type="EMBL" id="KHF26262.1"/>
    </source>
</evidence>
<dbReference type="InterPro" id="IPR005761">
    <property type="entry name" value="UDP-N-AcMur-Glu-dNH2Pim_ligase"/>
</dbReference>
<dbReference type="Pfam" id="PF02875">
    <property type="entry name" value="Mur_ligase_C"/>
    <property type="match status" value="1"/>
</dbReference>
<feature type="short sequence motif" description="Meso-diaminopimelate recognition motif" evidence="13">
    <location>
        <begin position="425"/>
        <end position="428"/>
    </location>
</feature>
<comment type="subcellular location">
    <subcellularLocation>
        <location evidence="13 14">Cytoplasm</location>
    </subcellularLocation>
</comment>
<evidence type="ECO:0000256" key="7">
    <source>
        <dbReference type="ARBA" id="ARBA00050251"/>
    </source>
</evidence>
<evidence type="ECO:0000256" key="3">
    <source>
        <dbReference type="ARBA" id="ARBA00022960"/>
    </source>
</evidence>
<dbReference type="Pfam" id="PF08245">
    <property type="entry name" value="Mur_ligase_M"/>
    <property type="match status" value="1"/>
</dbReference>
<dbReference type="SUPFAM" id="SSF63418">
    <property type="entry name" value="MurE/MurF N-terminal domain"/>
    <property type="match status" value="1"/>
</dbReference>
<name>A0A0B0HC75_SOVGS</name>
<evidence type="ECO:0000256" key="10">
    <source>
        <dbReference type="ARBA" id="ARBA00075482"/>
    </source>
</evidence>
<dbReference type="EMBL" id="JRAA01000001">
    <property type="protein sequence ID" value="KHF26262.1"/>
    <property type="molecule type" value="Genomic_DNA"/>
</dbReference>
<evidence type="ECO:0000256" key="5">
    <source>
        <dbReference type="ARBA" id="ARBA00023306"/>
    </source>
</evidence>
<comment type="caution">
    <text evidence="18">The sequence shown here is derived from an EMBL/GenBank/DDBJ whole genome shotgun (WGS) entry which is preliminary data.</text>
</comment>
<dbReference type="PANTHER" id="PTHR23135:SF4">
    <property type="entry name" value="UDP-N-ACETYLMURAMOYL-L-ALANYL-D-GLUTAMATE--2,6-DIAMINOPIMELATE LIGASE MURE HOMOLOG, CHLOROPLASTIC"/>
    <property type="match status" value="1"/>
</dbReference>
<dbReference type="HAMAP" id="MF_00208">
    <property type="entry name" value="MurE"/>
    <property type="match status" value="1"/>
</dbReference>
<dbReference type="Gene3D" id="3.90.190.20">
    <property type="entry name" value="Mur ligase, C-terminal domain"/>
    <property type="match status" value="1"/>
</dbReference>
<evidence type="ECO:0000256" key="11">
    <source>
        <dbReference type="ARBA" id="ARBA00076158"/>
    </source>
</evidence>
<evidence type="ECO:0000256" key="6">
    <source>
        <dbReference type="ARBA" id="ARBA00023316"/>
    </source>
</evidence>
<feature type="binding site" evidence="13">
    <location>
        <position position="401"/>
    </location>
    <ligand>
        <name>meso-2,6-diaminopimelate</name>
        <dbReference type="ChEBI" id="CHEBI:57791"/>
    </ligand>
</feature>
<keyword evidence="13" id="KW-0460">Magnesium</keyword>
<evidence type="ECO:0000259" key="16">
    <source>
        <dbReference type="Pfam" id="PF02875"/>
    </source>
</evidence>
<evidence type="ECO:0000256" key="12">
    <source>
        <dbReference type="ARBA" id="ARBA00081560"/>
    </source>
</evidence>
<comment type="similarity">
    <text evidence="1 13">Belongs to the MurCDEF family. MurE subfamily.</text>
</comment>
<comment type="pathway">
    <text evidence="13 14">Cell wall biogenesis; peptidoglycan biosynthesis.</text>
</comment>
<reference evidence="18 19" key="1">
    <citation type="journal article" date="2014" name="BMC Genomics">
        <title>The genome of the intracellular bacterium of the coastal bivalve, Solemya velum: a blueprint for thriving in and out of symbiosis.</title>
        <authorList>
            <person name="Dmytrenko O."/>
            <person name="Russell S.L."/>
            <person name="Loo W.T."/>
            <person name="Fontanez K.M."/>
            <person name="Liao L."/>
            <person name="Roeselers G."/>
            <person name="Sharma R."/>
            <person name="Stewart F.J."/>
            <person name="Newton I.L."/>
            <person name="Woyke T."/>
            <person name="Wu D."/>
            <person name="Lang J.M."/>
            <person name="Eisen J.A."/>
            <person name="Cavanaugh C.M."/>
        </authorList>
    </citation>
    <scope>NUCLEOTIDE SEQUENCE [LARGE SCALE GENOMIC DNA]</scope>
    <source>
        <strain evidence="18 19">WH</strain>
    </source>
</reference>
<dbReference type="PANTHER" id="PTHR23135">
    <property type="entry name" value="MUR LIGASE FAMILY MEMBER"/>
    <property type="match status" value="1"/>
</dbReference>
<dbReference type="Gene3D" id="3.40.1390.10">
    <property type="entry name" value="MurE/MurF, N-terminal domain"/>
    <property type="match status" value="1"/>
</dbReference>
<comment type="caution">
    <text evidence="13">Lacks conserved residue(s) required for the propagation of feature annotation.</text>
</comment>
<evidence type="ECO:0000259" key="15">
    <source>
        <dbReference type="Pfam" id="PF01225"/>
    </source>
</evidence>
<evidence type="ECO:0000313" key="19">
    <source>
        <dbReference type="Proteomes" id="UP000030856"/>
    </source>
</evidence>
<accession>A0A0B0HC75</accession>
<dbReference type="eggNOG" id="COG0769">
    <property type="taxonomic scope" value="Bacteria"/>
</dbReference>
<comment type="catalytic activity">
    <reaction evidence="7 13">
        <text>UDP-N-acetyl-alpha-D-muramoyl-L-alanyl-D-glutamate + meso-2,6-diaminopimelate + ATP = UDP-N-acetyl-alpha-D-muramoyl-L-alanyl-gamma-D-glutamyl-meso-2,6-diaminopimelate + ADP + phosphate + H(+)</text>
        <dbReference type="Rhea" id="RHEA:23676"/>
        <dbReference type="ChEBI" id="CHEBI:15378"/>
        <dbReference type="ChEBI" id="CHEBI:30616"/>
        <dbReference type="ChEBI" id="CHEBI:43474"/>
        <dbReference type="ChEBI" id="CHEBI:57791"/>
        <dbReference type="ChEBI" id="CHEBI:83900"/>
        <dbReference type="ChEBI" id="CHEBI:83905"/>
        <dbReference type="ChEBI" id="CHEBI:456216"/>
        <dbReference type="EC" id="6.3.2.13"/>
    </reaction>
</comment>
<protein>
    <recommendedName>
        <fullName evidence="9 13">UDP-N-acetylmuramoyl-L-alanyl-D-glutamate--2,6-diaminopimelate ligase</fullName>
        <ecNumber evidence="8 13">6.3.2.13</ecNumber>
    </recommendedName>
    <alternativeName>
        <fullName evidence="10 13">Meso-A2pm-adding enzyme</fullName>
    </alternativeName>
    <alternativeName>
        <fullName evidence="11 13">Meso-diaminopimelate-adding enzyme</fullName>
    </alternativeName>
    <alternativeName>
        <fullName evidence="12 13">UDP-MurNAc-L-Ala-D-Glu:meso-diaminopimelate ligase</fullName>
    </alternativeName>
    <alternativeName>
        <fullName evidence="13">UDP-MurNAc-tripeptide synthetase</fullName>
    </alternativeName>
    <alternativeName>
        <fullName evidence="13">UDP-N-acetylmuramyl-tripeptide synthetase</fullName>
    </alternativeName>
</protein>
<keyword evidence="6 13" id="KW-0961">Cell wall biogenesis/degradation</keyword>
<feature type="domain" description="Mur ligase central" evidence="17">
    <location>
        <begin position="125"/>
        <end position="329"/>
    </location>
</feature>
<dbReference type="GO" id="GO:0071555">
    <property type="term" value="P:cell wall organization"/>
    <property type="evidence" value="ECO:0007669"/>
    <property type="project" value="UniProtKB-KW"/>
</dbReference>
<dbReference type="NCBIfam" id="NF001124">
    <property type="entry name" value="PRK00139.1-2"/>
    <property type="match status" value="1"/>
</dbReference>
<evidence type="ECO:0000259" key="17">
    <source>
        <dbReference type="Pfam" id="PF08245"/>
    </source>
</evidence>
<keyword evidence="5 13" id="KW-0131">Cell cycle</keyword>
<dbReference type="InterPro" id="IPR004101">
    <property type="entry name" value="Mur_ligase_C"/>
</dbReference>
<feature type="domain" description="Mur ligase C-terminal" evidence="16">
    <location>
        <begin position="352"/>
        <end position="478"/>
    </location>
</feature>